<accession>A0ABT2HUE8</accession>
<dbReference type="Proteomes" id="UP001525379">
    <property type="component" value="Unassembled WGS sequence"/>
</dbReference>
<evidence type="ECO:0000256" key="1">
    <source>
        <dbReference type="SAM" id="SignalP"/>
    </source>
</evidence>
<protein>
    <recommendedName>
        <fullName evidence="4">DUF3558 domain-containing protein</fullName>
    </recommendedName>
</protein>
<dbReference type="RefSeq" id="WP_260103554.1">
    <property type="nucleotide sequence ID" value="NZ_JALXSQ010000001.1"/>
</dbReference>
<organism evidence="2 3">
    <name type="scientific">Pseudoclavibacter albus</name>
    <dbReference type="NCBI Taxonomy" id="272241"/>
    <lineage>
        <taxon>Bacteria</taxon>
        <taxon>Bacillati</taxon>
        <taxon>Actinomycetota</taxon>
        <taxon>Actinomycetes</taxon>
        <taxon>Micrococcales</taxon>
        <taxon>Microbacteriaceae</taxon>
        <taxon>Pseudoclavibacter</taxon>
    </lineage>
</organism>
<proteinExistence type="predicted"/>
<reference evidence="2 3" key="1">
    <citation type="submission" date="2022-04" db="EMBL/GenBank/DDBJ databases">
        <title>Human microbiome associated bacterial genomes.</title>
        <authorList>
            <person name="Sandstrom S."/>
            <person name="Salamzade R."/>
            <person name="Kalan L.R."/>
        </authorList>
    </citation>
    <scope>NUCLEOTIDE SEQUENCE [LARGE SCALE GENOMIC DNA]</scope>
    <source>
        <strain evidence="3">p3-SID1799</strain>
    </source>
</reference>
<keyword evidence="1" id="KW-0732">Signal</keyword>
<comment type="caution">
    <text evidence="2">The sequence shown here is derived from an EMBL/GenBank/DDBJ whole genome shotgun (WGS) entry which is preliminary data.</text>
</comment>
<gene>
    <name evidence="2" type="ORF">M3D15_00160</name>
</gene>
<feature type="chain" id="PRO_5046469029" description="DUF3558 domain-containing protein" evidence="1">
    <location>
        <begin position="23"/>
        <end position="175"/>
    </location>
</feature>
<evidence type="ECO:0000313" key="2">
    <source>
        <dbReference type="EMBL" id="MCT2041761.1"/>
    </source>
</evidence>
<evidence type="ECO:0000313" key="3">
    <source>
        <dbReference type="Proteomes" id="UP001525379"/>
    </source>
</evidence>
<dbReference type="PROSITE" id="PS51257">
    <property type="entry name" value="PROKAR_LIPOPROTEIN"/>
    <property type="match status" value="1"/>
</dbReference>
<evidence type="ECO:0008006" key="4">
    <source>
        <dbReference type="Google" id="ProtNLM"/>
    </source>
</evidence>
<dbReference type="EMBL" id="JALXSQ010000001">
    <property type="protein sequence ID" value="MCT2041761.1"/>
    <property type="molecule type" value="Genomic_DNA"/>
</dbReference>
<keyword evidence="3" id="KW-1185">Reference proteome</keyword>
<feature type="signal peptide" evidence="1">
    <location>
        <begin position="1"/>
        <end position="22"/>
    </location>
</feature>
<name>A0ABT2HUE8_9MICO</name>
<sequence length="175" mass="18456">MKKLVIASGLSIVLIVSVTACSTPRTRPTPAAAPIDQTTIASEMDSLLIETMDALLPLQPDATIAAVPTEGQHSGFEFVEGQCRYSTGVAKFSFAFSRTDMNQVLTTVDPILERHGFPSAEEETGAQGWSGIRAEAANGSVIYLHGRGDNDAEAYSGPLPAIDDESSCLALNAAR</sequence>